<evidence type="ECO:0000259" key="2">
    <source>
        <dbReference type="SMART" id="SM00587"/>
    </source>
</evidence>
<evidence type="ECO:0000313" key="3">
    <source>
        <dbReference type="EMBL" id="VEN44923.1"/>
    </source>
</evidence>
<evidence type="ECO:0000313" key="4">
    <source>
        <dbReference type="Proteomes" id="UP000410492"/>
    </source>
</evidence>
<accession>A0A653CB49</accession>
<dbReference type="InterPro" id="IPR011009">
    <property type="entry name" value="Kinase-like_dom_sf"/>
</dbReference>
<keyword evidence="1" id="KW-0472">Membrane</keyword>
<feature type="domain" description="CHK kinase-like" evidence="2">
    <location>
        <begin position="126"/>
        <end position="320"/>
    </location>
</feature>
<reference evidence="3 4" key="1">
    <citation type="submission" date="2019-01" db="EMBL/GenBank/DDBJ databases">
        <authorList>
            <person name="Sayadi A."/>
        </authorList>
    </citation>
    <scope>NUCLEOTIDE SEQUENCE [LARGE SCALE GENOMIC DNA]</scope>
</reference>
<sequence>MNTNQADIKSWLKQALEKENFEHFEVKLSAEAEKGDGFMRQVIFVTVEGTTKEGKHKRHDLVLKVSKDNETFRESIGKLAFEREIHMYEDVFVAFEALQKENQVLAPFVAYPKCYKCFKLKKAEILILENLRPLGYEMHDRKICFNLDHTKAVLREYAKFHALSFALKDQKREQFDKLLGCLGDVFLEFLTRPSTKRNTNKSIQSVLTSLKKRGEVHLYEKFAEITKGGADEVVKMYETVDEQAVMLHGDCWNNNFMFLYKDNDRTTPTDVKILDWQASFLRSPECDLAMFLTLTSSRSAHLFDQLLKEYHDQLSDFLVQLGSSPDLYTFEDLQKHWKKFIIAAAIFAPLGFAFLMAEKQDLPDFGEMKEGLDIGDFMDLPVPDTDAFYERLIPLIDYVDL</sequence>
<keyword evidence="1" id="KW-0812">Transmembrane</keyword>
<keyword evidence="1" id="KW-1133">Transmembrane helix</keyword>
<dbReference type="InterPro" id="IPR015897">
    <property type="entry name" value="CHK_kinase-like"/>
</dbReference>
<keyword evidence="4" id="KW-1185">Reference proteome</keyword>
<dbReference type="InterPro" id="IPR004119">
    <property type="entry name" value="EcKL"/>
</dbReference>
<dbReference type="SUPFAM" id="SSF56112">
    <property type="entry name" value="Protein kinase-like (PK-like)"/>
    <property type="match status" value="1"/>
</dbReference>
<dbReference type="PANTHER" id="PTHR11012:SF30">
    <property type="entry name" value="PROTEIN KINASE-LIKE DOMAIN-CONTAINING"/>
    <property type="match status" value="1"/>
</dbReference>
<dbReference type="Gene3D" id="3.90.1200.10">
    <property type="match status" value="1"/>
</dbReference>
<organism evidence="3 4">
    <name type="scientific">Callosobruchus maculatus</name>
    <name type="common">Southern cowpea weevil</name>
    <name type="synonym">Pulse bruchid</name>
    <dbReference type="NCBI Taxonomy" id="64391"/>
    <lineage>
        <taxon>Eukaryota</taxon>
        <taxon>Metazoa</taxon>
        <taxon>Ecdysozoa</taxon>
        <taxon>Arthropoda</taxon>
        <taxon>Hexapoda</taxon>
        <taxon>Insecta</taxon>
        <taxon>Pterygota</taxon>
        <taxon>Neoptera</taxon>
        <taxon>Endopterygota</taxon>
        <taxon>Coleoptera</taxon>
        <taxon>Polyphaga</taxon>
        <taxon>Cucujiformia</taxon>
        <taxon>Chrysomeloidea</taxon>
        <taxon>Chrysomelidae</taxon>
        <taxon>Bruchinae</taxon>
        <taxon>Bruchini</taxon>
        <taxon>Callosobruchus</taxon>
    </lineage>
</organism>
<dbReference type="OrthoDB" id="8250698at2759"/>
<dbReference type="Proteomes" id="UP000410492">
    <property type="component" value="Unassembled WGS sequence"/>
</dbReference>
<protein>
    <recommendedName>
        <fullName evidence="2">CHK kinase-like domain-containing protein</fullName>
    </recommendedName>
</protein>
<dbReference type="SMART" id="SM00587">
    <property type="entry name" value="CHK"/>
    <property type="match status" value="1"/>
</dbReference>
<dbReference type="EMBL" id="CAACVG010007334">
    <property type="protein sequence ID" value="VEN44923.1"/>
    <property type="molecule type" value="Genomic_DNA"/>
</dbReference>
<gene>
    <name evidence="3" type="ORF">CALMAC_LOCUS7547</name>
</gene>
<dbReference type="AlphaFoldDB" id="A0A653CB49"/>
<dbReference type="Pfam" id="PF02958">
    <property type="entry name" value="EcKL"/>
    <property type="match status" value="1"/>
</dbReference>
<dbReference type="PANTHER" id="PTHR11012">
    <property type="entry name" value="PROTEIN KINASE-LIKE DOMAIN-CONTAINING"/>
    <property type="match status" value="1"/>
</dbReference>
<evidence type="ECO:0000256" key="1">
    <source>
        <dbReference type="SAM" id="Phobius"/>
    </source>
</evidence>
<name>A0A653CB49_CALMS</name>
<feature type="transmembrane region" description="Helical" evidence="1">
    <location>
        <begin position="340"/>
        <end position="357"/>
    </location>
</feature>
<proteinExistence type="predicted"/>